<dbReference type="EMBL" id="JRXF01000036">
    <property type="protein sequence ID" value="KOC89468.1"/>
    <property type="molecule type" value="Genomic_DNA"/>
</dbReference>
<evidence type="ECO:0000313" key="4">
    <source>
        <dbReference type="Proteomes" id="UP000037088"/>
    </source>
</evidence>
<dbReference type="STRING" id="1560201.NG42_01865"/>
<dbReference type="PATRIC" id="fig|1560201.3.peg.396"/>
<evidence type="ECO:0008006" key="5">
    <source>
        <dbReference type="Google" id="ProtNLM"/>
    </source>
</evidence>
<dbReference type="Pfam" id="PF08891">
    <property type="entry name" value="YfcL"/>
    <property type="match status" value="1"/>
</dbReference>
<gene>
    <name evidence="2" type="ORF">NG42_01865</name>
    <name evidence="1" type="ORF">NG43_18640</name>
</gene>
<dbReference type="OrthoDB" id="5600394at2"/>
<reference evidence="3 4" key="1">
    <citation type="journal article" date="2015" name="Int. J. Syst. Evol. Microbiol.">
        <title>Erwinia iniecta sp. nov., isolated from Russian wheat aphids (Diuraphis noxia).</title>
        <authorList>
            <person name="Campillo T."/>
            <person name="Luna E."/>
            <person name="Portier P."/>
            <person name="Fischer-Le Saux M."/>
            <person name="Lapitan N."/>
            <person name="Tisserat N.A."/>
            <person name="Leach J.E."/>
        </authorList>
    </citation>
    <scope>NUCLEOTIDE SEQUENCE [LARGE SCALE GENOMIC DNA]</scope>
    <source>
        <strain evidence="2 4">B120</strain>
        <strain evidence="1 3">B149</strain>
    </source>
</reference>
<dbReference type="RefSeq" id="WP_052897183.1">
    <property type="nucleotide sequence ID" value="NZ_JRXE01000002.1"/>
</dbReference>
<evidence type="ECO:0000313" key="3">
    <source>
        <dbReference type="Proteomes" id="UP000036851"/>
    </source>
</evidence>
<evidence type="ECO:0000313" key="2">
    <source>
        <dbReference type="EMBL" id="KOC92528.1"/>
    </source>
</evidence>
<accession>A0A0L7T2A9</accession>
<dbReference type="EMBL" id="JRXE01000002">
    <property type="protein sequence ID" value="KOC92528.1"/>
    <property type="molecule type" value="Genomic_DNA"/>
</dbReference>
<evidence type="ECO:0000313" key="1">
    <source>
        <dbReference type="EMBL" id="KOC89468.1"/>
    </source>
</evidence>
<organism evidence="1 3">
    <name type="scientific">Winslowiella iniecta</name>
    <dbReference type="NCBI Taxonomy" id="1560201"/>
    <lineage>
        <taxon>Bacteria</taxon>
        <taxon>Pseudomonadati</taxon>
        <taxon>Pseudomonadota</taxon>
        <taxon>Gammaproteobacteria</taxon>
        <taxon>Enterobacterales</taxon>
        <taxon>Erwiniaceae</taxon>
        <taxon>Winslowiella</taxon>
    </lineage>
</organism>
<keyword evidence="4" id="KW-1185">Reference proteome</keyword>
<sequence length="93" mass="10218">MIADFEARILALIDDMVEHASDDELFASGYLSGHLTLAVAELDQSGEHTPEALQIQVQRSLHNAIDAGELSPRDQALVIGMWDNLYLQARQSA</sequence>
<proteinExistence type="predicted"/>
<name>A0A0L7T2A9_9GAMM</name>
<dbReference type="Proteomes" id="UP000036851">
    <property type="component" value="Unassembled WGS sequence"/>
</dbReference>
<dbReference type="AlphaFoldDB" id="A0A0L7T2A9"/>
<comment type="caution">
    <text evidence="1">The sequence shown here is derived from an EMBL/GenBank/DDBJ whole genome shotgun (WGS) entry which is preliminary data.</text>
</comment>
<dbReference type="InterPro" id="IPR014987">
    <property type="entry name" value="UPF_YfcL"/>
</dbReference>
<protein>
    <recommendedName>
        <fullName evidence="5">YfcL protein</fullName>
    </recommendedName>
</protein>
<dbReference type="Proteomes" id="UP000037088">
    <property type="component" value="Unassembled WGS sequence"/>
</dbReference>